<proteinExistence type="predicted"/>
<dbReference type="AlphaFoldDB" id="E3LPM8"/>
<dbReference type="EMBL" id="DS268412">
    <property type="protein sequence ID" value="EFP05357.1"/>
    <property type="molecule type" value="Genomic_DNA"/>
</dbReference>
<dbReference type="InParanoid" id="E3LPM8"/>
<dbReference type="OMA" id="DASTHDC"/>
<keyword evidence="2" id="KW-1185">Reference proteome</keyword>
<dbReference type="eggNOG" id="ENOG502TIWF">
    <property type="taxonomic scope" value="Eukaryota"/>
</dbReference>
<sequence length="205" mass="23782">MRSEEVQNKEKVIFTTTKPDASTHDCVIAVRKDYAVTYQNGDHSHFEEGQQVTLYSLLDSTLTIEVEVFRIRKMHDVIIFKTIGDTCFEFFIDYDRHRYLPNSCHLLGVNKETRTPEWKEGTLFIPKPQDRGQSCVTFEGEPGSAVMDDNGMLYGFISVKRRNEITLTNYYNMCLPQEDDEVSSKTSQEQLSVKKEICLTRFHDD</sequence>
<gene>
    <name evidence="1" type="ORF">CRE_27310</name>
</gene>
<name>E3LPM8_CAERE</name>
<dbReference type="OrthoDB" id="5835471at2759"/>
<evidence type="ECO:0000313" key="2">
    <source>
        <dbReference type="Proteomes" id="UP000008281"/>
    </source>
</evidence>
<reference evidence="1" key="1">
    <citation type="submission" date="2007-07" db="EMBL/GenBank/DDBJ databases">
        <title>PCAP assembly of the Caenorhabditis remanei genome.</title>
        <authorList>
            <consortium name="The Caenorhabditis remanei Sequencing Consortium"/>
            <person name="Wilson R.K."/>
        </authorList>
    </citation>
    <scope>NUCLEOTIDE SEQUENCE [LARGE SCALE GENOMIC DNA]</scope>
    <source>
        <strain evidence="1">PB4641</strain>
    </source>
</reference>
<dbReference type="Proteomes" id="UP000008281">
    <property type="component" value="Unassembled WGS sequence"/>
</dbReference>
<evidence type="ECO:0000313" key="1">
    <source>
        <dbReference type="EMBL" id="EFP05357.1"/>
    </source>
</evidence>
<protein>
    <submittedName>
        <fullName evidence="1">Uncharacterized protein</fullName>
    </submittedName>
</protein>
<organism evidence="2">
    <name type="scientific">Caenorhabditis remanei</name>
    <name type="common">Caenorhabditis vulgaris</name>
    <dbReference type="NCBI Taxonomy" id="31234"/>
    <lineage>
        <taxon>Eukaryota</taxon>
        <taxon>Metazoa</taxon>
        <taxon>Ecdysozoa</taxon>
        <taxon>Nematoda</taxon>
        <taxon>Chromadorea</taxon>
        <taxon>Rhabditida</taxon>
        <taxon>Rhabditina</taxon>
        <taxon>Rhabditomorpha</taxon>
        <taxon>Rhabditoidea</taxon>
        <taxon>Rhabditidae</taxon>
        <taxon>Peloderinae</taxon>
        <taxon>Caenorhabditis</taxon>
    </lineage>
</organism>
<dbReference type="HOGENOM" id="CLU_115991_0_0_1"/>
<accession>E3LPM8</accession>